<evidence type="ECO:0000313" key="1">
    <source>
        <dbReference type="EMBL" id="TKC82969.1"/>
    </source>
</evidence>
<dbReference type="OrthoDB" id="9089034at2"/>
<sequence>MQFQFAYAVSSAAANARADAASERSHGGASIGESVAAWKHADDIAGKSGGQSRSGLTQGMAARNALHACRGESGDPVHKASVFQAILKKIKNSQPDVSMYGRINVTNGARADEAPLLSRAANLGGDGVRVGKVADLVLHARVGRISSKAGLPPTRRMRDAGFAVHGQGQYEDRFRTSTQLAAAFAHEVMREAVGTMRRAVSIDAPKVLVATPSARLHNGTVGAVAFDDKGDLKEGAITVHDFKDSGIAVLEAVGA</sequence>
<keyword evidence="2" id="KW-1185">Reference proteome</keyword>
<evidence type="ECO:0000313" key="2">
    <source>
        <dbReference type="Proteomes" id="UP000305539"/>
    </source>
</evidence>
<dbReference type="EMBL" id="SWJE01000015">
    <property type="protein sequence ID" value="TKC82969.1"/>
    <property type="molecule type" value="Genomic_DNA"/>
</dbReference>
<gene>
    <name evidence="1" type="ORF">FAZ69_25020</name>
</gene>
<accession>A0A4U1HNN6</accession>
<comment type="caution">
    <text evidence="1">The sequence shown here is derived from an EMBL/GenBank/DDBJ whole genome shotgun (WGS) entry which is preliminary data.</text>
</comment>
<dbReference type="RefSeq" id="WP_136897783.1">
    <property type="nucleotide sequence ID" value="NZ_SWJE01000015.1"/>
</dbReference>
<name>A0A4U1HNN6_9BURK</name>
<dbReference type="AlphaFoldDB" id="A0A4U1HNN6"/>
<proteinExistence type="predicted"/>
<reference evidence="1 2" key="1">
    <citation type="submission" date="2019-04" db="EMBL/GenBank/DDBJ databases">
        <title>Trinickia sp. 7GSK02, isolated from subtropical forest soil.</title>
        <authorList>
            <person name="Gao Z.-H."/>
            <person name="Qiu L.-H."/>
        </authorList>
    </citation>
    <scope>NUCLEOTIDE SEQUENCE [LARGE SCALE GENOMIC DNA]</scope>
    <source>
        <strain evidence="1 2">7GSK02</strain>
    </source>
</reference>
<protein>
    <submittedName>
        <fullName evidence="1">Uncharacterized protein</fullName>
    </submittedName>
</protein>
<dbReference type="Proteomes" id="UP000305539">
    <property type="component" value="Unassembled WGS sequence"/>
</dbReference>
<organism evidence="1 2">
    <name type="scientific">Trinickia terrae</name>
    <dbReference type="NCBI Taxonomy" id="2571161"/>
    <lineage>
        <taxon>Bacteria</taxon>
        <taxon>Pseudomonadati</taxon>
        <taxon>Pseudomonadota</taxon>
        <taxon>Betaproteobacteria</taxon>
        <taxon>Burkholderiales</taxon>
        <taxon>Burkholderiaceae</taxon>
        <taxon>Trinickia</taxon>
    </lineage>
</organism>